<protein>
    <submittedName>
        <fullName evidence="1">Uncharacterized protein</fullName>
    </submittedName>
</protein>
<proteinExistence type="predicted"/>
<gene>
    <name evidence="1" type="ORF">NU09_1044</name>
</gene>
<evidence type="ECO:0000313" key="2">
    <source>
        <dbReference type="Proteomes" id="UP000289775"/>
    </source>
</evidence>
<dbReference type="Proteomes" id="UP000289775">
    <property type="component" value="Unassembled WGS sequence"/>
</dbReference>
<evidence type="ECO:0000313" key="1">
    <source>
        <dbReference type="EMBL" id="RYJ44434.1"/>
    </source>
</evidence>
<organism evidence="1 2">
    <name type="scientific">Flavobacterium beibuense</name>
    <dbReference type="NCBI Taxonomy" id="657326"/>
    <lineage>
        <taxon>Bacteria</taxon>
        <taxon>Pseudomonadati</taxon>
        <taxon>Bacteroidota</taxon>
        <taxon>Flavobacteriia</taxon>
        <taxon>Flavobacteriales</taxon>
        <taxon>Flavobacteriaceae</taxon>
        <taxon>Flavobacterium</taxon>
    </lineage>
</organism>
<reference evidence="1 2" key="1">
    <citation type="submission" date="2014-12" db="EMBL/GenBank/DDBJ databases">
        <title>Genome sequence of Flavobacterium beibuense RSKm HC5.</title>
        <authorList>
            <person name="Kim J.F."/>
            <person name="Song J.Y."/>
            <person name="Kwak M.-J."/>
            <person name="Lee S.-W."/>
        </authorList>
    </citation>
    <scope>NUCLEOTIDE SEQUENCE [LARGE SCALE GENOMIC DNA]</scope>
    <source>
        <strain evidence="1 2">RSKm HC5</strain>
    </source>
</reference>
<name>A0A444WFF1_9FLAO</name>
<dbReference type="EMBL" id="JUIW01000003">
    <property type="protein sequence ID" value="RYJ44434.1"/>
    <property type="molecule type" value="Genomic_DNA"/>
</dbReference>
<keyword evidence="2" id="KW-1185">Reference proteome</keyword>
<accession>A0A444WFF1</accession>
<dbReference type="AlphaFoldDB" id="A0A444WFF1"/>
<comment type="caution">
    <text evidence="1">The sequence shown here is derived from an EMBL/GenBank/DDBJ whole genome shotgun (WGS) entry which is preliminary data.</text>
</comment>
<sequence>MLRLLVADFENWKRLRQLAKEALKVMNEPEEKPGSFYI</sequence>